<reference evidence="1" key="2">
    <citation type="journal article" date="2015" name="Data Brief">
        <title>Shoot transcriptome of the giant reed, Arundo donax.</title>
        <authorList>
            <person name="Barrero R.A."/>
            <person name="Guerrero F.D."/>
            <person name="Moolhuijzen P."/>
            <person name="Goolsby J.A."/>
            <person name="Tidwell J."/>
            <person name="Bellgard S.E."/>
            <person name="Bellgard M.I."/>
        </authorList>
    </citation>
    <scope>NUCLEOTIDE SEQUENCE</scope>
    <source>
        <tissue evidence="1">Shoot tissue taken approximately 20 cm above the soil surface</tissue>
    </source>
</reference>
<reference evidence="1" key="1">
    <citation type="submission" date="2014-09" db="EMBL/GenBank/DDBJ databases">
        <authorList>
            <person name="Magalhaes I.L.F."/>
            <person name="Oliveira U."/>
            <person name="Santos F.R."/>
            <person name="Vidigal T.H.D.A."/>
            <person name="Brescovit A.D."/>
            <person name="Santos A.J."/>
        </authorList>
    </citation>
    <scope>NUCLEOTIDE SEQUENCE</scope>
    <source>
        <tissue evidence="1">Shoot tissue taken approximately 20 cm above the soil surface</tissue>
    </source>
</reference>
<dbReference type="EMBL" id="GBRH01205635">
    <property type="protein sequence ID" value="JAD92260.1"/>
    <property type="molecule type" value="Transcribed_RNA"/>
</dbReference>
<organism evidence="1">
    <name type="scientific">Arundo donax</name>
    <name type="common">Giant reed</name>
    <name type="synonym">Donax arundinaceus</name>
    <dbReference type="NCBI Taxonomy" id="35708"/>
    <lineage>
        <taxon>Eukaryota</taxon>
        <taxon>Viridiplantae</taxon>
        <taxon>Streptophyta</taxon>
        <taxon>Embryophyta</taxon>
        <taxon>Tracheophyta</taxon>
        <taxon>Spermatophyta</taxon>
        <taxon>Magnoliopsida</taxon>
        <taxon>Liliopsida</taxon>
        <taxon>Poales</taxon>
        <taxon>Poaceae</taxon>
        <taxon>PACMAD clade</taxon>
        <taxon>Arundinoideae</taxon>
        <taxon>Arundineae</taxon>
        <taxon>Arundo</taxon>
    </lineage>
</organism>
<name>A0A0A9E2Y3_ARUDO</name>
<protein>
    <submittedName>
        <fullName evidence="1">Uncharacterized protein</fullName>
    </submittedName>
</protein>
<dbReference type="AlphaFoldDB" id="A0A0A9E2Y3"/>
<accession>A0A0A9E2Y3</accession>
<proteinExistence type="predicted"/>
<sequence length="86" mass="10065">MHTCFRWPLHGFLPQTALVTVIVLERILALSRNQEKEYFVSMNQLVMLMMQRCKAFFMHAVNVILRKGRVLQAEHSNPIFHSSPLI</sequence>
<evidence type="ECO:0000313" key="1">
    <source>
        <dbReference type="EMBL" id="JAD92260.1"/>
    </source>
</evidence>